<keyword evidence="8" id="KW-0325">Glycoprotein</keyword>
<organism evidence="15 16">
    <name type="scientific">Eptatretus burgeri</name>
    <name type="common">Inshore hagfish</name>
    <dbReference type="NCBI Taxonomy" id="7764"/>
    <lineage>
        <taxon>Eukaryota</taxon>
        <taxon>Metazoa</taxon>
        <taxon>Chordata</taxon>
        <taxon>Craniata</taxon>
        <taxon>Vertebrata</taxon>
        <taxon>Cyclostomata</taxon>
        <taxon>Myxini</taxon>
        <taxon>Myxiniformes</taxon>
        <taxon>Myxinidae</taxon>
        <taxon>Eptatretinae</taxon>
        <taxon>Eptatretus</taxon>
    </lineage>
</organism>
<dbReference type="SMART" id="SM00054">
    <property type="entry name" value="EFh"/>
    <property type="match status" value="3"/>
</dbReference>
<comment type="subcellular location">
    <subcellularLocation>
        <location evidence="1">Endoplasmic reticulum lumen</location>
    </subcellularLocation>
</comment>
<evidence type="ECO:0000256" key="5">
    <source>
        <dbReference type="ARBA" id="ARBA00022737"/>
    </source>
</evidence>
<dbReference type="Ensembl" id="ENSEBUT00000019867.1">
    <property type="protein sequence ID" value="ENSEBUP00000019291.1"/>
    <property type="gene ID" value="ENSEBUG00000012001.1"/>
</dbReference>
<evidence type="ECO:0000256" key="8">
    <source>
        <dbReference type="ARBA" id="ARBA00023180"/>
    </source>
</evidence>
<evidence type="ECO:0000256" key="7">
    <source>
        <dbReference type="ARBA" id="ARBA00022837"/>
    </source>
</evidence>
<feature type="chain" id="PRO_5034912139" description="Reticulocalbin-3" evidence="13">
    <location>
        <begin position="26"/>
        <end position="282"/>
    </location>
</feature>
<dbReference type="InterPro" id="IPR011992">
    <property type="entry name" value="EF-hand-dom_pair"/>
</dbReference>
<dbReference type="GO" id="GO:0015031">
    <property type="term" value="P:protein transport"/>
    <property type="evidence" value="ECO:0007669"/>
    <property type="project" value="UniProtKB-ARBA"/>
</dbReference>
<evidence type="ECO:0000256" key="2">
    <source>
        <dbReference type="ARBA" id="ARBA00006431"/>
    </source>
</evidence>
<evidence type="ECO:0000259" key="14">
    <source>
        <dbReference type="PROSITE" id="PS50222"/>
    </source>
</evidence>
<protein>
    <recommendedName>
        <fullName evidence="12">Reticulocalbin-3</fullName>
    </recommendedName>
</protein>
<dbReference type="Proteomes" id="UP000694388">
    <property type="component" value="Unplaced"/>
</dbReference>
<sequence>MESLVLWIATLMCICILLCTGPALTKPMSEKKRVHVDEPLSSKLHDDDENFDYDHEAFLGTEEAQHFDQLSPEESKERLGELVHKVDADGDGFVTKEELKFWIKHSQNRWVFEDVKRQWTSHDLNNDDFISWEEYHNVTYGFMTDGAHDLEGNGYNYKQMRARDERRFRAANPDGDMLATKDEFMAFLHPEEFNHMKDVIVVETIEDIDKDGDGMINLQEYIGFKTDKRGDSGQLETVCWEPSYKLWGGSKEVSCRVVTSQSDISKSCGRVQMKFCVDRFGV</sequence>
<dbReference type="InterPro" id="IPR002048">
    <property type="entry name" value="EF_hand_dom"/>
</dbReference>
<keyword evidence="5" id="KW-0677">Repeat</keyword>
<reference evidence="15" key="1">
    <citation type="submission" date="2025-08" db="UniProtKB">
        <authorList>
            <consortium name="Ensembl"/>
        </authorList>
    </citation>
    <scope>IDENTIFICATION</scope>
</reference>
<dbReference type="SUPFAM" id="SSF47473">
    <property type="entry name" value="EF-hand"/>
    <property type="match status" value="1"/>
</dbReference>
<dbReference type="GO" id="GO:0005788">
    <property type="term" value="C:endoplasmic reticulum lumen"/>
    <property type="evidence" value="ECO:0007669"/>
    <property type="project" value="UniProtKB-SubCell"/>
</dbReference>
<comment type="function">
    <text evidence="10">Probable molecular chaperone assisting protein biosynthesis and transport in the endoplasmic reticulum. Required for the proper biosynthesis and transport of pulmonary surfactant-associated protein A/SP-A, pulmonary surfactant-associated protein D/SP-D and the lipid transporter ABCA3. By regulating both the proper expression and the degradation through the endoplasmic reticulum-associated protein degradation pathway of these proteins plays a crucial role in pulmonary surfactant homeostasis. Has an anti-fibrotic activity by negatively regulating the secretion of type I and type III collagens. This calcium-binding protein also transiently associates with immature PCSK6 and regulates its secretion.</text>
</comment>
<evidence type="ECO:0000256" key="12">
    <source>
        <dbReference type="ARBA" id="ARBA00072696"/>
    </source>
</evidence>
<dbReference type="FunFam" id="1.10.238.10:FF:000104">
    <property type="entry name" value="calumenin isoform X1"/>
    <property type="match status" value="1"/>
</dbReference>
<dbReference type="GeneTree" id="ENSGT01010000222360"/>
<dbReference type="Pfam" id="PF13202">
    <property type="entry name" value="EF-hand_5"/>
    <property type="match status" value="1"/>
</dbReference>
<comment type="similarity">
    <text evidence="2">Belongs to the CREC family.</text>
</comment>
<accession>A0A8C4QRC7</accession>
<feature type="domain" description="EF-hand" evidence="14">
    <location>
        <begin position="196"/>
        <end position="231"/>
    </location>
</feature>
<comment type="subunit">
    <text evidence="11">Interacts with PCSK6 (immature form including the propeptide); probably involved in the maturation and the secretion of PCSK6.</text>
</comment>
<keyword evidence="6" id="KW-0256">Endoplasmic reticulum</keyword>
<feature type="domain" description="EF-hand" evidence="14">
    <location>
        <begin position="110"/>
        <end position="145"/>
    </location>
</feature>
<evidence type="ECO:0000256" key="11">
    <source>
        <dbReference type="ARBA" id="ARBA00063143"/>
    </source>
</evidence>
<dbReference type="Pfam" id="PF13499">
    <property type="entry name" value="EF-hand_7"/>
    <property type="match status" value="1"/>
</dbReference>
<evidence type="ECO:0000256" key="13">
    <source>
        <dbReference type="SAM" id="SignalP"/>
    </source>
</evidence>
<evidence type="ECO:0000313" key="16">
    <source>
        <dbReference type="Proteomes" id="UP000694388"/>
    </source>
</evidence>
<keyword evidence="4 13" id="KW-0732">Signal</keyword>
<evidence type="ECO:0000256" key="4">
    <source>
        <dbReference type="ARBA" id="ARBA00022729"/>
    </source>
</evidence>
<keyword evidence="3" id="KW-0479">Metal-binding</keyword>
<keyword evidence="7" id="KW-0106">Calcium</keyword>
<dbReference type="PANTHER" id="PTHR10827">
    <property type="entry name" value="RETICULOCALBIN"/>
    <property type="match status" value="1"/>
</dbReference>
<evidence type="ECO:0000256" key="1">
    <source>
        <dbReference type="ARBA" id="ARBA00004319"/>
    </source>
</evidence>
<dbReference type="PROSITE" id="PS00018">
    <property type="entry name" value="EF_HAND_1"/>
    <property type="match status" value="3"/>
</dbReference>
<reference evidence="15" key="2">
    <citation type="submission" date="2025-09" db="UniProtKB">
        <authorList>
            <consortium name="Ensembl"/>
        </authorList>
    </citation>
    <scope>IDENTIFICATION</scope>
</reference>
<keyword evidence="9" id="KW-0143">Chaperone</keyword>
<keyword evidence="16" id="KW-1185">Reference proteome</keyword>
<evidence type="ECO:0000313" key="15">
    <source>
        <dbReference type="Ensembl" id="ENSEBUP00000019291.1"/>
    </source>
</evidence>
<evidence type="ECO:0000256" key="6">
    <source>
        <dbReference type="ARBA" id="ARBA00022824"/>
    </source>
</evidence>
<name>A0A8C4QRC7_EPTBU</name>
<dbReference type="GO" id="GO:0005509">
    <property type="term" value="F:calcium ion binding"/>
    <property type="evidence" value="ECO:0007669"/>
    <property type="project" value="InterPro"/>
</dbReference>
<proteinExistence type="inferred from homology"/>
<dbReference type="Gene3D" id="1.10.238.10">
    <property type="entry name" value="EF-hand"/>
    <property type="match status" value="2"/>
</dbReference>
<evidence type="ECO:0000256" key="9">
    <source>
        <dbReference type="ARBA" id="ARBA00023186"/>
    </source>
</evidence>
<feature type="domain" description="EF-hand" evidence="14">
    <location>
        <begin position="74"/>
        <end position="109"/>
    </location>
</feature>
<dbReference type="InterPro" id="IPR018247">
    <property type="entry name" value="EF_Hand_1_Ca_BS"/>
</dbReference>
<dbReference type="PANTHER" id="PTHR10827:SF87">
    <property type="entry name" value="CALUMENIN-B"/>
    <property type="match status" value="1"/>
</dbReference>
<evidence type="ECO:0000256" key="10">
    <source>
        <dbReference type="ARBA" id="ARBA00056975"/>
    </source>
</evidence>
<evidence type="ECO:0000256" key="3">
    <source>
        <dbReference type="ARBA" id="ARBA00022723"/>
    </source>
</evidence>
<feature type="signal peptide" evidence="13">
    <location>
        <begin position="1"/>
        <end position="25"/>
    </location>
</feature>
<dbReference type="PROSITE" id="PS50222">
    <property type="entry name" value="EF_HAND_2"/>
    <property type="match status" value="3"/>
</dbReference>
<dbReference type="AlphaFoldDB" id="A0A8C4QRC7"/>